<name>A0A938XWV9_9BACL</name>
<feature type="transmembrane region" description="Helical" evidence="6">
    <location>
        <begin position="152"/>
        <end position="170"/>
    </location>
</feature>
<accession>A0A938XWV9</accession>
<feature type="transmembrane region" description="Helical" evidence="6">
    <location>
        <begin position="243"/>
        <end position="262"/>
    </location>
</feature>
<sequence length="297" mass="32465">MNTTKSPVPLLLPIILGIVAVSFSSIFIKWSEAPVSVQGMYRMFFTVLLMSPLLWKYRRQLSGISKRNWLRLSLSGLFLATHFLFWMSSLRLTSVASSTIIMALEPLFVMVGAFFVFKEKAGTRASLSMAIAILGAVLIGWGDIGLSDKQLLGDFLSLLGTVAVAIHMLLGQALLKEVPSSLYSLLVFLIAGCSFALYNALTGTAMLGYPAREWGIFLLLAIVPTVFGHMVFNWLLKYVKATTVSMSVLGEPVGATILAYLLLGEMIFPMQIVGGLLTIAGLQYFLRISHQSQPQTG</sequence>
<feature type="transmembrane region" description="Helical" evidence="6">
    <location>
        <begin position="129"/>
        <end position="146"/>
    </location>
</feature>
<feature type="transmembrane region" description="Helical" evidence="6">
    <location>
        <begin position="268"/>
        <end position="286"/>
    </location>
</feature>
<comment type="caution">
    <text evidence="8">The sequence shown here is derived from an EMBL/GenBank/DDBJ whole genome shotgun (WGS) entry which is preliminary data.</text>
</comment>
<dbReference type="InterPro" id="IPR037185">
    <property type="entry name" value="EmrE-like"/>
</dbReference>
<dbReference type="PANTHER" id="PTHR32322">
    <property type="entry name" value="INNER MEMBRANE TRANSPORTER"/>
    <property type="match status" value="1"/>
</dbReference>
<dbReference type="RefSeq" id="WP_204516228.1">
    <property type="nucleotide sequence ID" value="NZ_BAABIN010000009.1"/>
</dbReference>
<feature type="domain" description="EamA" evidence="7">
    <location>
        <begin position="152"/>
        <end position="282"/>
    </location>
</feature>
<keyword evidence="5 6" id="KW-0472">Membrane</keyword>
<protein>
    <submittedName>
        <fullName evidence="8">Drug/metabolite transporter (DMT)-like permease</fullName>
    </submittedName>
</protein>
<feature type="domain" description="EamA" evidence="7">
    <location>
        <begin position="14"/>
        <end position="140"/>
    </location>
</feature>
<evidence type="ECO:0000256" key="1">
    <source>
        <dbReference type="ARBA" id="ARBA00004127"/>
    </source>
</evidence>
<dbReference type="SUPFAM" id="SSF103481">
    <property type="entry name" value="Multidrug resistance efflux transporter EmrE"/>
    <property type="match status" value="2"/>
</dbReference>
<reference evidence="8" key="1">
    <citation type="submission" date="2021-01" db="EMBL/GenBank/DDBJ databases">
        <title>Genomic Encyclopedia of Type Strains, Phase IV (KMG-IV): sequencing the most valuable type-strain genomes for metagenomic binning, comparative biology and taxonomic classification.</title>
        <authorList>
            <person name="Goeker M."/>
        </authorList>
    </citation>
    <scope>NUCLEOTIDE SEQUENCE</scope>
    <source>
        <strain evidence="8">DSM 25523</strain>
    </source>
</reference>
<feature type="transmembrane region" description="Helical" evidence="6">
    <location>
        <begin position="95"/>
        <end position="117"/>
    </location>
</feature>
<dbReference type="InterPro" id="IPR000620">
    <property type="entry name" value="EamA_dom"/>
</dbReference>
<dbReference type="EMBL" id="JAFBEB010000001">
    <property type="protein sequence ID" value="MBM7588464.1"/>
    <property type="molecule type" value="Genomic_DNA"/>
</dbReference>
<organism evidence="8 9">
    <name type="scientific">Brevibacillus fulvus</name>
    <dbReference type="NCBI Taxonomy" id="1125967"/>
    <lineage>
        <taxon>Bacteria</taxon>
        <taxon>Bacillati</taxon>
        <taxon>Bacillota</taxon>
        <taxon>Bacilli</taxon>
        <taxon>Bacillales</taxon>
        <taxon>Paenibacillaceae</taxon>
        <taxon>Brevibacillus</taxon>
    </lineage>
</organism>
<evidence type="ECO:0000256" key="5">
    <source>
        <dbReference type="ARBA" id="ARBA00023136"/>
    </source>
</evidence>
<feature type="transmembrane region" description="Helical" evidence="6">
    <location>
        <begin position="182"/>
        <end position="202"/>
    </location>
</feature>
<feature type="transmembrane region" description="Helical" evidence="6">
    <location>
        <begin position="40"/>
        <end position="57"/>
    </location>
</feature>
<dbReference type="InterPro" id="IPR050638">
    <property type="entry name" value="AA-Vitamin_Transporters"/>
</dbReference>
<dbReference type="Pfam" id="PF00892">
    <property type="entry name" value="EamA"/>
    <property type="match status" value="2"/>
</dbReference>
<dbReference type="Proteomes" id="UP000717624">
    <property type="component" value="Unassembled WGS sequence"/>
</dbReference>
<comment type="similarity">
    <text evidence="2">Belongs to the EamA transporter family.</text>
</comment>
<evidence type="ECO:0000313" key="8">
    <source>
        <dbReference type="EMBL" id="MBM7588464.1"/>
    </source>
</evidence>
<feature type="transmembrane region" description="Helical" evidence="6">
    <location>
        <begin position="69"/>
        <end position="89"/>
    </location>
</feature>
<evidence type="ECO:0000256" key="2">
    <source>
        <dbReference type="ARBA" id="ARBA00007362"/>
    </source>
</evidence>
<feature type="transmembrane region" description="Helical" evidence="6">
    <location>
        <begin position="214"/>
        <end position="236"/>
    </location>
</feature>
<evidence type="ECO:0000313" key="9">
    <source>
        <dbReference type="Proteomes" id="UP000717624"/>
    </source>
</evidence>
<dbReference type="PANTHER" id="PTHR32322:SF2">
    <property type="entry name" value="EAMA DOMAIN-CONTAINING PROTEIN"/>
    <property type="match status" value="1"/>
</dbReference>
<proteinExistence type="inferred from homology"/>
<dbReference type="GO" id="GO:0016020">
    <property type="term" value="C:membrane"/>
    <property type="evidence" value="ECO:0007669"/>
    <property type="project" value="UniProtKB-SubCell"/>
</dbReference>
<dbReference type="AlphaFoldDB" id="A0A938XWV9"/>
<keyword evidence="9" id="KW-1185">Reference proteome</keyword>
<keyword evidence="3 6" id="KW-0812">Transmembrane</keyword>
<evidence type="ECO:0000256" key="6">
    <source>
        <dbReference type="SAM" id="Phobius"/>
    </source>
</evidence>
<evidence type="ECO:0000256" key="3">
    <source>
        <dbReference type="ARBA" id="ARBA00022692"/>
    </source>
</evidence>
<evidence type="ECO:0000259" key="7">
    <source>
        <dbReference type="Pfam" id="PF00892"/>
    </source>
</evidence>
<gene>
    <name evidence="8" type="ORF">JOD01_000050</name>
</gene>
<keyword evidence="4 6" id="KW-1133">Transmembrane helix</keyword>
<comment type="subcellular location">
    <subcellularLocation>
        <location evidence="1">Endomembrane system</location>
        <topology evidence="1">Multi-pass membrane protein</topology>
    </subcellularLocation>
</comment>
<feature type="transmembrane region" description="Helical" evidence="6">
    <location>
        <begin position="7"/>
        <end position="28"/>
    </location>
</feature>
<evidence type="ECO:0000256" key="4">
    <source>
        <dbReference type="ARBA" id="ARBA00022989"/>
    </source>
</evidence>